<proteinExistence type="predicted"/>
<evidence type="ECO:0000313" key="2">
    <source>
        <dbReference type="EMBL" id="MCF4006325.1"/>
    </source>
</evidence>
<comment type="caution">
    <text evidence="2">The sequence shown here is derived from an EMBL/GenBank/DDBJ whole genome shotgun (WGS) entry which is preliminary data.</text>
</comment>
<feature type="transmembrane region" description="Helical" evidence="1">
    <location>
        <begin position="47"/>
        <end position="68"/>
    </location>
</feature>
<keyword evidence="1" id="KW-0812">Transmembrane</keyword>
<evidence type="ECO:0000256" key="1">
    <source>
        <dbReference type="SAM" id="Phobius"/>
    </source>
</evidence>
<sequence length="71" mass="7276">MPALAIVAADSAGSGSSMSWLVYLLFLVAGLMVGGTWSMYQAGNKVLTIVFALIAAVSLVGAILWLIGVMS</sequence>
<organism evidence="2 3">
    <name type="scientific">Corynebacterium uropygiale</name>
    <dbReference type="NCBI Taxonomy" id="1775911"/>
    <lineage>
        <taxon>Bacteria</taxon>
        <taxon>Bacillati</taxon>
        <taxon>Actinomycetota</taxon>
        <taxon>Actinomycetes</taxon>
        <taxon>Mycobacteriales</taxon>
        <taxon>Corynebacteriaceae</taxon>
        <taxon>Corynebacterium</taxon>
    </lineage>
</organism>
<name>A0A9X1QQF7_9CORY</name>
<keyword evidence="1" id="KW-0472">Membrane</keyword>
<dbReference type="AlphaFoldDB" id="A0A9X1QQF7"/>
<keyword evidence="1" id="KW-1133">Transmembrane helix</keyword>
<reference evidence="2" key="1">
    <citation type="submission" date="2022-01" db="EMBL/GenBank/DDBJ databases">
        <title>Corynebacterium sp. nov isolated from isolated from the feces of the greater white-fronted geese (Anser albifrons) at Poyang Lake, PR China.</title>
        <authorList>
            <person name="Liu Q."/>
        </authorList>
    </citation>
    <scope>NUCLEOTIDE SEQUENCE</scope>
    <source>
        <strain evidence="2">JCM 32435</strain>
    </source>
</reference>
<keyword evidence="3" id="KW-1185">Reference proteome</keyword>
<gene>
    <name evidence="2" type="ORF">L1O03_03910</name>
</gene>
<accession>A0A9X1QQF7</accession>
<protein>
    <submittedName>
        <fullName evidence="2">Uncharacterized protein</fullName>
    </submittedName>
</protein>
<evidence type="ECO:0000313" key="3">
    <source>
        <dbReference type="Proteomes" id="UP001139336"/>
    </source>
</evidence>
<dbReference type="RefSeq" id="WP_236118134.1">
    <property type="nucleotide sequence ID" value="NZ_JAKGSI010000002.1"/>
</dbReference>
<dbReference type="Proteomes" id="UP001139336">
    <property type="component" value="Unassembled WGS sequence"/>
</dbReference>
<dbReference type="EMBL" id="JAKGSI010000002">
    <property type="protein sequence ID" value="MCF4006325.1"/>
    <property type="molecule type" value="Genomic_DNA"/>
</dbReference>
<feature type="transmembrane region" description="Helical" evidence="1">
    <location>
        <begin position="20"/>
        <end position="40"/>
    </location>
</feature>